<evidence type="ECO:0000256" key="1">
    <source>
        <dbReference type="SAM" id="Coils"/>
    </source>
</evidence>
<feature type="non-terminal residue" evidence="2">
    <location>
        <position position="1"/>
    </location>
</feature>
<organism evidence="2 3">
    <name type="scientific">Dentiscutata erythropus</name>
    <dbReference type="NCBI Taxonomy" id="1348616"/>
    <lineage>
        <taxon>Eukaryota</taxon>
        <taxon>Fungi</taxon>
        <taxon>Fungi incertae sedis</taxon>
        <taxon>Mucoromycota</taxon>
        <taxon>Glomeromycotina</taxon>
        <taxon>Glomeromycetes</taxon>
        <taxon>Diversisporales</taxon>
        <taxon>Gigasporaceae</taxon>
        <taxon>Dentiscutata</taxon>
    </lineage>
</organism>
<keyword evidence="3" id="KW-1185">Reference proteome</keyword>
<gene>
    <name evidence="2" type="ORF">DERYTH_LOCUS28293</name>
</gene>
<feature type="non-terminal residue" evidence="2">
    <location>
        <position position="47"/>
    </location>
</feature>
<dbReference type="AlphaFoldDB" id="A0A9N9KF50"/>
<dbReference type="EMBL" id="CAJVPY010069675">
    <property type="protein sequence ID" value="CAG8827436.1"/>
    <property type="molecule type" value="Genomic_DNA"/>
</dbReference>
<dbReference type="Proteomes" id="UP000789405">
    <property type="component" value="Unassembled WGS sequence"/>
</dbReference>
<proteinExistence type="predicted"/>
<protein>
    <submittedName>
        <fullName evidence="2">7759_t:CDS:1</fullName>
    </submittedName>
</protein>
<name>A0A9N9KF50_9GLOM</name>
<accession>A0A9N9KF50</accession>
<evidence type="ECO:0000313" key="3">
    <source>
        <dbReference type="Proteomes" id="UP000789405"/>
    </source>
</evidence>
<dbReference type="OrthoDB" id="2431315at2759"/>
<feature type="coiled-coil region" evidence="1">
    <location>
        <begin position="15"/>
        <end position="42"/>
    </location>
</feature>
<comment type="caution">
    <text evidence="2">The sequence shown here is derived from an EMBL/GenBank/DDBJ whole genome shotgun (WGS) entry which is preliminary data.</text>
</comment>
<sequence length="47" mass="5390">NIRKDLSLAESNAMNDIKSKKIRSLETMIKILEAEVEQMKSELLSKI</sequence>
<keyword evidence="1" id="KW-0175">Coiled coil</keyword>
<reference evidence="2" key="1">
    <citation type="submission" date="2021-06" db="EMBL/GenBank/DDBJ databases">
        <authorList>
            <person name="Kallberg Y."/>
            <person name="Tangrot J."/>
            <person name="Rosling A."/>
        </authorList>
    </citation>
    <scope>NUCLEOTIDE SEQUENCE</scope>
    <source>
        <strain evidence="2">MA453B</strain>
    </source>
</reference>
<evidence type="ECO:0000313" key="2">
    <source>
        <dbReference type="EMBL" id="CAG8827436.1"/>
    </source>
</evidence>